<dbReference type="AlphaFoldDB" id="A0A246JMT4"/>
<dbReference type="InterPro" id="IPR007410">
    <property type="entry name" value="LpqE-like"/>
</dbReference>
<protein>
    <recommendedName>
        <fullName evidence="5">Copper chaperone PCu(A)C</fullName>
    </recommendedName>
</protein>
<keyword evidence="4" id="KW-1185">Reference proteome</keyword>
<dbReference type="Pfam" id="PF04314">
    <property type="entry name" value="PCuAC"/>
    <property type="match status" value="1"/>
</dbReference>
<dbReference type="PANTHER" id="PTHR36302:SF1">
    <property type="entry name" value="COPPER CHAPERONE PCU(A)C"/>
    <property type="match status" value="1"/>
</dbReference>
<name>A0A246JMT4_9BURK</name>
<proteinExistence type="predicted"/>
<reference evidence="3 4" key="1">
    <citation type="journal article" date="2008" name="Int. J. Syst. Evol. Microbiol.">
        <title>Description of Roseateles aquatilis sp. nov. and Roseateles terrae sp. nov., in the class Betaproteobacteria, and emended description of the genus Roseateles.</title>
        <authorList>
            <person name="Gomila M."/>
            <person name="Bowien B."/>
            <person name="Falsen E."/>
            <person name="Moore E.R."/>
            <person name="Lalucat J."/>
        </authorList>
    </citation>
    <scope>NUCLEOTIDE SEQUENCE [LARGE SCALE GENOMIC DNA]</scope>
    <source>
        <strain evidence="3 4">CCUG 48205</strain>
    </source>
</reference>
<feature type="chain" id="PRO_5012806247" description="Copper chaperone PCu(A)C" evidence="2">
    <location>
        <begin position="28"/>
        <end position="170"/>
    </location>
</feature>
<dbReference type="PANTHER" id="PTHR36302">
    <property type="entry name" value="BLR7088 PROTEIN"/>
    <property type="match status" value="1"/>
</dbReference>
<feature type="compositionally biased region" description="Basic and acidic residues" evidence="1">
    <location>
        <begin position="159"/>
        <end position="170"/>
    </location>
</feature>
<dbReference type="InterPro" id="IPR036182">
    <property type="entry name" value="PCuAC_sf"/>
</dbReference>
<evidence type="ECO:0000256" key="2">
    <source>
        <dbReference type="SAM" id="SignalP"/>
    </source>
</evidence>
<evidence type="ECO:0000313" key="4">
    <source>
        <dbReference type="Proteomes" id="UP000197468"/>
    </source>
</evidence>
<organism evidence="3 4">
    <name type="scientific">Roseateles aquatilis</name>
    <dbReference type="NCBI Taxonomy" id="431061"/>
    <lineage>
        <taxon>Bacteria</taxon>
        <taxon>Pseudomonadati</taxon>
        <taxon>Pseudomonadota</taxon>
        <taxon>Betaproteobacteria</taxon>
        <taxon>Burkholderiales</taxon>
        <taxon>Sphaerotilaceae</taxon>
        <taxon>Roseateles</taxon>
    </lineage>
</organism>
<feature type="signal peptide" evidence="2">
    <location>
        <begin position="1"/>
        <end position="27"/>
    </location>
</feature>
<accession>A0A246JMT4</accession>
<comment type="caution">
    <text evidence="3">The sequence shown here is derived from an EMBL/GenBank/DDBJ whole genome shotgun (WGS) entry which is preliminary data.</text>
</comment>
<dbReference type="EMBL" id="NIOF01000001">
    <property type="protein sequence ID" value="OWQ93968.1"/>
    <property type="molecule type" value="Genomic_DNA"/>
</dbReference>
<evidence type="ECO:0000313" key="3">
    <source>
        <dbReference type="EMBL" id="OWQ93968.1"/>
    </source>
</evidence>
<evidence type="ECO:0008006" key="5">
    <source>
        <dbReference type="Google" id="ProtNLM"/>
    </source>
</evidence>
<evidence type="ECO:0000256" key="1">
    <source>
        <dbReference type="SAM" id="MobiDB-lite"/>
    </source>
</evidence>
<dbReference type="OrthoDB" id="9796962at2"/>
<keyword evidence="2" id="KW-0732">Signal</keyword>
<dbReference type="InterPro" id="IPR058248">
    <property type="entry name" value="Lxx211020-like"/>
</dbReference>
<gene>
    <name evidence="3" type="ORF">CDN99_04440</name>
</gene>
<dbReference type="Proteomes" id="UP000197468">
    <property type="component" value="Unassembled WGS sequence"/>
</dbReference>
<sequence>MKFPTPLVRFTRAALPALLLSAGLAQAQVVVTGQWVRATVAQQKSTGAFMQLKSPTAVKLVSVSSPAAGVAEVHEMAMDGSVMRMRPVPALEVPANKPVELKPGSYHVMLMDLKKPIQDGEVVPLTLVFEDAAKNRQTVQVTAQARSLNRAAAPASGAKDPHAGHGDHKH</sequence>
<dbReference type="SUPFAM" id="SSF110087">
    <property type="entry name" value="DR1885-like metal-binding protein"/>
    <property type="match status" value="1"/>
</dbReference>
<dbReference type="Gene3D" id="2.60.40.1890">
    <property type="entry name" value="PCu(A)C copper chaperone"/>
    <property type="match status" value="1"/>
</dbReference>
<feature type="region of interest" description="Disordered" evidence="1">
    <location>
        <begin position="146"/>
        <end position="170"/>
    </location>
</feature>
<dbReference type="RefSeq" id="WP_088383414.1">
    <property type="nucleotide sequence ID" value="NZ_NIOF01000001.1"/>
</dbReference>